<comment type="caution">
    <text evidence="1">The sequence shown here is derived from an EMBL/GenBank/DDBJ whole genome shotgun (WGS) entry which is preliminary data.</text>
</comment>
<name>A0AAN5I2F5_9BILA</name>
<protein>
    <submittedName>
        <fullName evidence="1">Uncharacterized protein</fullName>
    </submittedName>
</protein>
<reference evidence="2" key="1">
    <citation type="submission" date="2022-10" db="EMBL/GenBank/DDBJ databases">
        <title>Genome assembly of Pristionchus species.</title>
        <authorList>
            <person name="Yoshida K."/>
            <person name="Sommer R.J."/>
        </authorList>
    </citation>
    <scope>NUCLEOTIDE SEQUENCE [LARGE SCALE GENOMIC DNA]</scope>
    <source>
        <strain evidence="2">RS5460</strain>
    </source>
</reference>
<dbReference type="EMBL" id="BTRK01000004">
    <property type="protein sequence ID" value="GMR49229.1"/>
    <property type="molecule type" value="Genomic_DNA"/>
</dbReference>
<organism evidence="1 2">
    <name type="scientific">Pristionchus mayeri</name>
    <dbReference type="NCBI Taxonomy" id="1317129"/>
    <lineage>
        <taxon>Eukaryota</taxon>
        <taxon>Metazoa</taxon>
        <taxon>Ecdysozoa</taxon>
        <taxon>Nematoda</taxon>
        <taxon>Chromadorea</taxon>
        <taxon>Rhabditida</taxon>
        <taxon>Rhabditina</taxon>
        <taxon>Diplogasteromorpha</taxon>
        <taxon>Diplogasteroidea</taxon>
        <taxon>Neodiplogasteridae</taxon>
        <taxon>Pristionchus</taxon>
    </lineage>
</organism>
<accession>A0AAN5I2F5</accession>
<evidence type="ECO:0000313" key="2">
    <source>
        <dbReference type="Proteomes" id="UP001328107"/>
    </source>
</evidence>
<feature type="non-terminal residue" evidence="1">
    <location>
        <position position="1"/>
    </location>
</feature>
<dbReference type="AlphaFoldDB" id="A0AAN5I2F5"/>
<evidence type="ECO:0000313" key="1">
    <source>
        <dbReference type="EMBL" id="GMR49229.1"/>
    </source>
</evidence>
<sequence>HLSDCAKCKETDDKDGDQIKCGSENKDNCEEIKFREGSATHCARYECQNVYLVKDGRHNKYYPHSTYPKGILCKEPNKLQAPDKESVVQTGFGC</sequence>
<keyword evidence="2" id="KW-1185">Reference proteome</keyword>
<dbReference type="Proteomes" id="UP001328107">
    <property type="component" value="Unassembled WGS sequence"/>
</dbReference>
<gene>
    <name evidence="1" type="ORF">PMAYCL1PPCAC_19424</name>
</gene>
<feature type="non-terminal residue" evidence="1">
    <location>
        <position position="94"/>
    </location>
</feature>
<proteinExistence type="predicted"/>